<protein>
    <recommendedName>
        <fullName evidence="2">YEATS domain-containing protein</fullName>
    </recommendedName>
</protein>
<accession>A0ABP9XZ78</accession>
<evidence type="ECO:0000256" key="1">
    <source>
        <dbReference type="SAM" id="MobiDB-lite"/>
    </source>
</evidence>
<sequence>MVEWHRARLLRLETQKRAFEVNDNVLRLAAEALTTKDVVLWCVKNKHTPVKSDTIEDVIDSNLAPGYCKFCGSVRDGHDETIDDNCPRRPKGWNSRKRNGGINSTTSATKLLDTLEQGWEEVKDSGKEDYIVVGE</sequence>
<dbReference type="Proteomes" id="UP001476247">
    <property type="component" value="Unassembled WGS sequence"/>
</dbReference>
<name>A0ABP9XZ78_9FUNG</name>
<evidence type="ECO:0000259" key="2">
    <source>
        <dbReference type="Pfam" id="PF22951"/>
    </source>
</evidence>
<reference evidence="3 4" key="1">
    <citation type="submission" date="2024-04" db="EMBL/GenBank/DDBJ databases">
        <title>genome sequences of Mucor flavus KT1a and Helicostylum pulchrum KT1b strains isolation_sourced from the surface of a dry-aged beef.</title>
        <authorList>
            <person name="Toyotome T."/>
            <person name="Hosono M."/>
            <person name="Torimaru M."/>
            <person name="Fukuda K."/>
            <person name="Mikami N."/>
        </authorList>
    </citation>
    <scope>NUCLEOTIDE SEQUENCE [LARGE SCALE GENOMIC DNA]</scope>
    <source>
        <strain evidence="3 4">KT1b</strain>
    </source>
</reference>
<feature type="domain" description="YEATS" evidence="2">
    <location>
        <begin position="2"/>
        <end position="56"/>
    </location>
</feature>
<proteinExistence type="predicted"/>
<organism evidence="3 4">
    <name type="scientific">Helicostylum pulchrum</name>
    <dbReference type="NCBI Taxonomy" id="562976"/>
    <lineage>
        <taxon>Eukaryota</taxon>
        <taxon>Fungi</taxon>
        <taxon>Fungi incertae sedis</taxon>
        <taxon>Mucoromycota</taxon>
        <taxon>Mucoromycotina</taxon>
        <taxon>Mucoromycetes</taxon>
        <taxon>Mucorales</taxon>
        <taxon>Mucorineae</taxon>
        <taxon>Mucoraceae</taxon>
        <taxon>Helicostylum</taxon>
    </lineage>
</organism>
<gene>
    <name evidence="3" type="ORF">HPULCUR_005483</name>
</gene>
<dbReference type="Pfam" id="PF22951">
    <property type="entry name" value="3HBD"/>
    <property type="match status" value="1"/>
</dbReference>
<feature type="region of interest" description="Disordered" evidence="1">
    <location>
        <begin position="82"/>
        <end position="107"/>
    </location>
</feature>
<dbReference type="InterPro" id="IPR055127">
    <property type="entry name" value="YEATS2_3HBD"/>
</dbReference>
<evidence type="ECO:0000313" key="4">
    <source>
        <dbReference type="Proteomes" id="UP001476247"/>
    </source>
</evidence>
<evidence type="ECO:0000313" key="3">
    <source>
        <dbReference type="EMBL" id="GAA5800061.1"/>
    </source>
</evidence>
<keyword evidence="4" id="KW-1185">Reference proteome</keyword>
<comment type="caution">
    <text evidence="3">The sequence shown here is derived from an EMBL/GenBank/DDBJ whole genome shotgun (WGS) entry which is preliminary data.</text>
</comment>
<feature type="compositionally biased region" description="Basic residues" evidence="1">
    <location>
        <begin position="88"/>
        <end position="99"/>
    </location>
</feature>
<dbReference type="EMBL" id="BAABUJ010000014">
    <property type="protein sequence ID" value="GAA5800061.1"/>
    <property type="molecule type" value="Genomic_DNA"/>
</dbReference>